<comment type="caution">
    <text evidence="2">The sequence shown here is derived from an EMBL/GenBank/DDBJ whole genome shotgun (WGS) entry which is preliminary data.</text>
</comment>
<evidence type="ECO:0000313" key="3">
    <source>
        <dbReference type="Proteomes" id="UP000321497"/>
    </source>
</evidence>
<accession>A0A5C6Z5L9</accession>
<evidence type="ECO:0000256" key="1">
    <source>
        <dbReference type="SAM" id="SignalP"/>
    </source>
</evidence>
<evidence type="ECO:0000313" key="2">
    <source>
        <dbReference type="EMBL" id="TXD75000.1"/>
    </source>
</evidence>
<keyword evidence="1" id="KW-0732">Signal</keyword>
<organism evidence="2 3">
    <name type="scientific">Aequorivita antarctica</name>
    <dbReference type="NCBI Taxonomy" id="153266"/>
    <lineage>
        <taxon>Bacteria</taxon>
        <taxon>Pseudomonadati</taxon>
        <taxon>Bacteroidota</taxon>
        <taxon>Flavobacteriia</taxon>
        <taxon>Flavobacteriales</taxon>
        <taxon>Flavobacteriaceae</taxon>
        <taxon>Aequorivita</taxon>
    </lineage>
</organism>
<dbReference type="Proteomes" id="UP000321497">
    <property type="component" value="Unassembled WGS sequence"/>
</dbReference>
<evidence type="ECO:0008006" key="4">
    <source>
        <dbReference type="Google" id="ProtNLM"/>
    </source>
</evidence>
<gene>
    <name evidence="2" type="ORF">ESU54_02065</name>
</gene>
<name>A0A5C6Z5L9_9FLAO</name>
<feature type="signal peptide" evidence="1">
    <location>
        <begin position="1"/>
        <end position="18"/>
    </location>
</feature>
<keyword evidence="3" id="KW-1185">Reference proteome</keyword>
<sequence>MKKLFGLLFLAIAFTACSSDDDNSNDTTTLEGTWKMTTFNTENAYDLNNDGTASKSVMNETNCYQNETLVFNADGATGTAVNTSYAEIELTLVAGTTDEYEYTVTCVSEDDSTPFAYIQNGNDVTLIVAGENQTATLSGNTLTYVFQDGFFVEVDNNGTTTTVTEDITFVFTKQ</sequence>
<feature type="chain" id="PRO_5022658935" description="Lipocalin-like domain-containing protein" evidence="1">
    <location>
        <begin position="19"/>
        <end position="174"/>
    </location>
</feature>
<dbReference type="AlphaFoldDB" id="A0A5C6Z5L9"/>
<protein>
    <recommendedName>
        <fullName evidence="4">Lipocalin-like domain-containing protein</fullName>
    </recommendedName>
</protein>
<dbReference type="OrthoDB" id="1426588at2"/>
<dbReference type="RefSeq" id="WP_111842779.1">
    <property type="nucleotide sequence ID" value="NZ_UEGI01000001.1"/>
</dbReference>
<reference evidence="2 3" key="1">
    <citation type="submission" date="2019-08" db="EMBL/GenBank/DDBJ databases">
        <title>Genome of Aequorivita antarctica SW49 (type strain).</title>
        <authorList>
            <person name="Bowman J.P."/>
        </authorList>
    </citation>
    <scope>NUCLEOTIDE SEQUENCE [LARGE SCALE GENOMIC DNA]</scope>
    <source>
        <strain evidence="2 3">SW49</strain>
    </source>
</reference>
<proteinExistence type="predicted"/>
<dbReference type="PROSITE" id="PS51257">
    <property type="entry name" value="PROKAR_LIPOPROTEIN"/>
    <property type="match status" value="1"/>
</dbReference>
<dbReference type="EMBL" id="VORT01000001">
    <property type="protein sequence ID" value="TXD75000.1"/>
    <property type="molecule type" value="Genomic_DNA"/>
</dbReference>